<evidence type="ECO:0000313" key="2">
    <source>
        <dbReference type="Proteomes" id="UP000735302"/>
    </source>
</evidence>
<gene>
    <name evidence="1" type="ORF">PoB_000162000</name>
</gene>
<name>A0AAV3XXI9_9GAST</name>
<evidence type="ECO:0000313" key="1">
    <source>
        <dbReference type="EMBL" id="GFN75114.1"/>
    </source>
</evidence>
<dbReference type="AlphaFoldDB" id="A0AAV3XXI9"/>
<dbReference type="Proteomes" id="UP000735302">
    <property type="component" value="Unassembled WGS sequence"/>
</dbReference>
<dbReference type="EMBL" id="BLXT01000226">
    <property type="protein sequence ID" value="GFN75114.1"/>
    <property type="molecule type" value="Genomic_DNA"/>
</dbReference>
<proteinExistence type="predicted"/>
<sequence length="121" mass="14378">MFQHHRPSKPWVLEVINLEVSEEAIHQPMFQHHRLSKLGLLGIFIDFESCDQSWSTNVSSCRSQPMDTGVILRTREKSILRPYTVPAPSCRYPRRVNDITRLRSIFQQVNRENPHWRQRDL</sequence>
<reference evidence="1 2" key="1">
    <citation type="journal article" date="2021" name="Elife">
        <title>Chloroplast acquisition without the gene transfer in kleptoplastic sea slugs, Plakobranchus ocellatus.</title>
        <authorList>
            <person name="Maeda T."/>
            <person name="Takahashi S."/>
            <person name="Yoshida T."/>
            <person name="Shimamura S."/>
            <person name="Takaki Y."/>
            <person name="Nagai Y."/>
            <person name="Toyoda A."/>
            <person name="Suzuki Y."/>
            <person name="Arimoto A."/>
            <person name="Ishii H."/>
            <person name="Satoh N."/>
            <person name="Nishiyama T."/>
            <person name="Hasebe M."/>
            <person name="Maruyama T."/>
            <person name="Minagawa J."/>
            <person name="Obokata J."/>
            <person name="Shigenobu S."/>
        </authorList>
    </citation>
    <scope>NUCLEOTIDE SEQUENCE [LARGE SCALE GENOMIC DNA]</scope>
</reference>
<accession>A0AAV3XXI9</accession>
<organism evidence="1 2">
    <name type="scientific">Plakobranchus ocellatus</name>
    <dbReference type="NCBI Taxonomy" id="259542"/>
    <lineage>
        <taxon>Eukaryota</taxon>
        <taxon>Metazoa</taxon>
        <taxon>Spiralia</taxon>
        <taxon>Lophotrochozoa</taxon>
        <taxon>Mollusca</taxon>
        <taxon>Gastropoda</taxon>
        <taxon>Heterobranchia</taxon>
        <taxon>Euthyneura</taxon>
        <taxon>Panpulmonata</taxon>
        <taxon>Sacoglossa</taxon>
        <taxon>Placobranchoidea</taxon>
        <taxon>Plakobranchidae</taxon>
        <taxon>Plakobranchus</taxon>
    </lineage>
</organism>
<protein>
    <submittedName>
        <fullName evidence="1">Uncharacterized protein</fullName>
    </submittedName>
</protein>
<comment type="caution">
    <text evidence="1">The sequence shown here is derived from an EMBL/GenBank/DDBJ whole genome shotgun (WGS) entry which is preliminary data.</text>
</comment>
<keyword evidence="2" id="KW-1185">Reference proteome</keyword>